<protein>
    <submittedName>
        <fullName evidence="11">Zinc-dependent metalloproteinase lipoprotein</fullName>
    </submittedName>
</protein>
<dbReference type="OrthoDB" id="6278496at2"/>
<dbReference type="AlphaFoldDB" id="A0A2U0U7H7"/>
<dbReference type="Gene3D" id="3.40.390.10">
    <property type="entry name" value="Collagenase (Catalytic Domain)"/>
    <property type="match status" value="1"/>
</dbReference>
<keyword evidence="8" id="KW-1015">Disulfide bond</keyword>
<evidence type="ECO:0000313" key="11">
    <source>
        <dbReference type="EMBL" id="PVX53559.1"/>
    </source>
</evidence>
<dbReference type="GO" id="GO:0046872">
    <property type="term" value="F:metal ion binding"/>
    <property type="evidence" value="ECO:0007669"/>
    <property type="project" value="UniProtKB-KW"/>
</dbReference>
<evidence type="ECO:0000313" key="12">
    <source>
        <dbReference type="Proteomes" id="UP000245870"/>
    </source>
</evidence>
<feature type="domain" description="Peptidase M43 pregnancy-associated plasma-A" evidence="10">
    <location>
        <begin position="238"/>
        <end position="354"/>
    </location>
</feature>
<keyword evidence="6" id="KW-0862">Zinc</keyword>
<dbReference type="GO" id="GO:0006508">
    <property type="term" value="P:proteolysis"/>
    <property type="evidence" value="ECO:0007669"/>
    <property type="project" value="UniProtKB-KW"/>
</dbReference>
<dbReference type="PROSITE" id="PS51257">
    <property type="entry name" value="PROKAR_LIPOPROTEIN"/>
    <property type="match status" value="1"/>
</dbReference>
<keyword evidence="5" id="KW-0378">Hydrolase</keyword>
<organism evidence="11 12">
    <name type="scientific">Hallella colorans</name>
    <dbReference type="NCBI Taxonomy" id="1703337"/>
    <lineage>
        <taxon>Bacteria</taxon>
        <taxon>Pseudomonadati</taxon>
        <taxon>Bacteroidota</taxon>
        <taxon>Bacteroidia</taxon>
        <taxon>Bacteroidales</taxon>
        <taxon>Prevotellaceae</taxon>
        <taxon>Hallella</taxon>
    </lineage>
</organism>
<evidence type="ECO:0000256" key="5">
    <source>
        <dbReference type="ARBA" id="ARBA00022801"/>
    </source>
</evidence>
<dbReference type="InterPro" id="IPR024079">
    <property type="entry name" value="MetalloPept_cat_dom_sf"/>
</dbReference>
<dbReference type="PANTHER" id="PTHR47466">
    <property type="match status" value="1"/>
</dbReference>
<keyword evidence="7" id="KW-0482">Metalloprotease</keyword>
<dbReference type="GO" id="GO:0008237">
    <property type="term" value="F:metallopeptidase activity"/>
    <property type="evidence" value="ECO:0007669"/>
    <property type="project" value="UniProtKB-KW"/>
</dbReference>
<evidence type="ECO:0000259" key="10">
    <source>
        <dbReference type="Pfam" id="PF05572"/>
    </source>
</evidence>
<evidence type="ECO:0000256" key="7">
    <source>
        <dbReference type="ARBA" id="ARBA00023049"/>
    </source>
</evidence>
<comment type="similarity">
    <text evidence="1">Belongs to the peptidase M43B family.</text>
</comment>
<keyword evidence="2" id="KW-0645">Protease</keyword>
<proteinExistence type="inferred from homology"/>
<accession>A0A2U0U7H7</accession>
<keyword evidence="4 9" id="KW-0732">Signal</keyword>
<evidence type="ECO:0000256" key="9">
    <source>
        <dbReference type="SAM" id="SignalP"/>
    </source>
</evidence>
<dbReference type="PANTHER" id="PTHR47466:SF1">
    <property type="entry name" value="METALLOPROTEASE MEP1 (AFU_ORTHOLOGUE AFUA_1G07730)-RELATED"/>
    <property type="match status" value="1"/>
</dbReference>
<keyword evidence="11" id="KW-0449">Lipoprotein</keyword>
<comment type="caution">
    <text evidence="11">The sequence shown here is derived from an EMBL/GenBank/DDBJ whole genome shotgun (WGS) entry which is preliminary data.</text>
</comment>
<dbReference type="SUPFAM" id="SSF55486">
    <property type="entry name" value="Metalloproteases ('zincins'), catalytic domain"/>
    <property type="match status" value="2"/>
</dbReference>
<evidence type="ECO:0000256" key="4">
    <source>
        <dbReference type="ARBA" id="ARBA00022729"/>
    </source>
</evidence>
<reference evidence="11 12" key="1">
    <citation type="submission" date="2018-05" db="EMBL/GenBank/DDBJ databases">
        <title>Genomic Encyclopedia of Type Strains, Phase IV (KMG-IV): sequencing the most valuable type-strain genomes for metagenomic binning, comparative biology and taxonomic classification.</title>
        <authorList>
            <person name="Goeker M."/>
        </authorList>
    </citation>
    <scope>NUCLEOTIDE SEQUENCE [LARGE SCALE GENOMIC DNA]</scope>
    <source>
        <strain evidence="11 12">DSM 100333</strain>
    </source>
</reference>
<evidence type="ECO:0000256" key="1">
    <source>
        <dbReference type="ARBA" id="ARBA00008721"/>
    </source>
</evidence>
<dbReference type="InterPro" id="IPR008754">
    <property type="entry name" value="Peptidase_M43"/>
</dbReference>
<dbReference type="NCBIfam" id="TIGR03952">
    <property type="entry name" value="metzin_BF0631"/>
    <property type="match status" value="1"/>
</dbReference>
<keyword evidence="12" id="KW-1185">Reference proteome</keyword>
<dbReference type="Pfam" id="PF05572">
    <property type="entry name" value="Peptidase_M43"/>
    <property type="match status" value="1"/>
</dbReference>
<evidence type="ECO:0000256" key="8">
    <source>
        <dbReference type="ARBA" id="ARBA00023157"/>
    </source>
</evidence>
<dbReference type="EMBL" id="QENY01000011">
    <property type="protein sequence ID" value="PVX53559.1"/>
    <property type="molecule type" value="Genomic_DNA"/>
</dbReference>
<evidence type="ECO:0000256" key="2">
    <source>
        <dbReference type="ARBA" id="ARBA00022670"/>
    </source>
</evidence>
<dbReference type="RefSeq" id="WP_116616639.1">
    <property type="nucleotide sequence ID" value="NZ_QENY01000011.1"/>
</dbReference>
<name>A0A2U0U7H7_9BACT</name>
<feature type="signal peptide" evidence="9">
    <location>
        <begin position="1"/>
        <end position="20"/>
    </location>
</feature>
<sequence>MKHLVAIWATLLLLMASCGGDDGLGPATATDVADQDQDETKSPVDDNYEYQLPVIFHVLYQDKDDATQYIPAPRLRSLLQYVNEIYRGGIYGKSANMGLRFVLAERDENGRALPTPGVEYVRYTGEYPIDEEAFMSDRANTKYMWDPNEYINVMMYHFKSGGDGEVLGLSHMPLTIKADHQLEGLQTVDRKYISKRQLGNILCSSINSVYAGRSTDGGYFQSNRYTDGQHRTMTLVPTDIVVTLAHELGHYLGLFHIFTENVGRDAKGEIFNVVDSCADTDHCKDTPSYNRKEYNNFLRDYMLTTPRQKMDANYLIGRHACDGSKFLSANVMDYSFTLGYKFSADQKARVRHVLYYSPLIPGPKLNGANKRTRGSEERAGTLNLKPRMIRHQASKKLPHVKI</sequence>
<feature type="chain" id="PRO_5015699323" evidence="9">
    <location>
        <begin position="21"/>
        <end position="402"/>
    </location>
</feature>
<evidence type="ECO:0000256" key="6">
    <source>
        <dbReference type="ARBA" id="ARBA00022833"/>
    </source>
</evidence>
<dbReference type="InterPro" id="IPR023852">
    <property type="entry name" value="Metalloproteinase_lipop_BF0631"/>
</dbReference>
<keyword evidence="3" id="KW-0479">Metal-binding</keyword>
<gene>
    <name evidence="11" type="ORF">C7379_11173</name>
</gene>
<dbReference type="Proteomes" id="UP000245870">
    <property type="component" value="Unassembled WGS sequence"/>
</dbReference>
<evidence type="ECO:0000256" key="3">
    <source>
        <dbReference type="ARBA" id="ARBA00022723"/>
    </source>
</evidence>